<keyword evidence="1" id="KW-0812">Transmembrane</keyword>
<sequence length="131" mass="14907">MSIINMALVLLTAICAFIIAALMAEIWGLGEYIGISLVIVIYLCLVGILTLIQSTLHSRRPPRPVCEDGQCHWNDYRLVGCHSGNLVWKCRCGNKYAKSGKRFLKLREDGRRRPFMVIGGHHRWEPDTRNL</sequence>
<keyword evidence="1" id="KW-1133">Transmembrane helix</keyword>
<keyword evidence="1" id="KW-0472">Membrane</keyword>
<feature type="transmembrane region" description="Helical" evidence="1">
    <location>
        <begin position="33"/>
        <end position="52"/>
    </location>
</feature>
<evidence type="ECO:0000313" key="2">
    <source>
        <dbReference type="EMBL" id="KKN85652.1"/>
    </source>
</evidence>
<protein>
    <submittedName>
        <fullName evidence="2">Uncharacterized protein</fullName>
    </submittedName>
</protein>
<reference evidence="2" key="1">
    <citation type="journal article" date="2015" name="Nature">
        <title>Complex archaea that bridge the gap between prokaryotes and eukaryotes.</title>
        <authorList>
            <person name="Spang A."/>
            <person name="Saw J.H."/>
            <person name="Jorgensen S.L."/>
            <person name="Zaremba-Niedzwiedzka K."/>
            <person name="Martijn J."/>
            <person name="Lind A.E."/>
            <person name="van Eijk R."/>
            <person name="Schleper C."/>
            <person name="Guy L."/>
            <person name="Ettema T.J."/>
        </authorList>
    </citation>
    <scope>NUCLEOTIDE SEQUENCE</scope>
</reference>
<evidence type="ECO:0000256" key="1">
    <source>
        <dbReference type="SAM" id="Phobius"/>
    </source>
</evidence>
<name>A0A0F9UE45_9ZZZZ</name>
<dbReference type="EMBL" id="LAZR01000156">
    <property type="protein sequence ID" value="KKN85652.1"/>
    <property type="molecule type" value="Genomic_DNA"/>
</dbReference>
<accession>A0A0F9UE45</accession>
<organism evidence="2">
    <name type="scientific">marine sediment metagenome</name>
    <dbReference type="NCBI Taxonomy" id="412755"/>
    <lineage>
        <taxon>unclassified sequences</taxon>
        <taxon>metagenomes</taxon>
        <taxon>ecological metagenomes</taxon>
    </lineage>
</organism>
<comment type="caution">
    <text evidence="2">The sequence shown here is derived from an EMBL/GenBank/DDBJ whole genome shotgun (WGS) entry which is preliminary data.</text>
</comment>
<dbReference type="AlphaFoldDB" id="A0A0F9UE45"/>
<proteinExistence type="predicted"/>
<gene>
    <name evidence="2" type="ORF">LCGC14_0276350</name>
</gene>